<evidence type="ECO:0000259" key="6">
    <source>
        <dbReference type="PROSITE" id="PS50883"/>
    </source>
</evidence>
<protein>
    <recommendedName>
        <fullName evidence="2">cyclic-guanylate-specific phosphodiesterase</fullName>
        <ecNumber evidence="2">3.1.4.52</ecNumber>
    </recommendedName>
</protein>
<organism evidence="8 9">
    <name type="scientific">Pseudoteredinibacter isoporae</name>
    <dbReference type="NCBI Taxonomy" id="570281"/>
    <lineage>
        <taxon>Bacteria</taxon>
        <taxon>Pseudomonadati</taxon>
        <taxon>Pseudomonadota</taxon>
        <taxon>Gammaproteobacteria</taxon>
        <taxon>Cellvibrionales</taxon>
        <taxon>Cellvibrionaceae</taxon>
        <taxon>Pseudoteredinibacter</taxon>
    </lineage>
</organism>
<dbReference type="InterPro" id="IPR035919">
    <property type="entry name" value="EAL_sf"/>
</dbReference>
<dbReference type="EC" id="3.1.4.52" evidence="2"/>
<name>A0A7X0JVB3_9GAMM</name>
<dbReference type="Pfam" id="PF00563">
    <property type="entry name" value="EAL"/>
    <property type="match status" value="1"/>
</dbReference>
<dbReference type="InParanoid" id="A0A7X0JVB3"/>
<dbReference type="FunFam" id="3.30.70.270:FF:000001">
    <property type="entry name" value="Diguanylate cyclase domain protein"/>
    <property type="match status" value="1"/>
</dbReference>
<dbReference type="InterPro" id="IPR000014">
    <property type="entry name" value="PAS"/>
</dbReference>
<dbReference type="Pfam" id="PF08448">
    <property type="entry name" value="PAS_4"/>
    <property type="match status" value="1"/>
</dbReference>
<dbReference type="RefSeq" id="WP_166843244.1">
    <property type="nucleotide sequence ID" value="NZ_JAAONY010000002.1"/>
</dbReference>
<comment type="cofactor">
    <cofactor evidence="1">
        <name>Mg(2+)</name>
        <dbReference type="ChEBI" id="CHEBI:18420"/>
    </cofactor>
</comment>
<dbReference type="SUPFAM" id="SSF141868">
    <property type="entry name" value="EAL domain-like"/>
    <property type="match status" value="1"/>
</dbReference>
<dbReference type="InterPro" id="IPR000700">
    <property type="entry name" value="PAS-assoc_C"/>
</dbReference>
<evidence type="ECO:0000256" key="4">
    <source>
        <dbReference type="ARBA" id="ARBA00051114"/>
    </source>
</evidence>
<dbReference type="CDD" id="cd01948">
    <property type="entry name" value="EAL"/>
    <property type="match status" value="1"/>
</dbReference>
<reference evidence="8 9" key="1">
    <citation type="submission" date="2020-08" db="EMBL/GenBank/DDBJ databases">
        <title>Genomic Encyclopedia of Type Strains, Phase IV (KMG-IV): sequencing the most valuable type-strain genomes for metagenomic binning, comparative biology and taxonomic classification.</title>
        <authorList>
            <person name="Goeker M."/>
        </authorList>
    </citation>
    <scope>NUCLEOTIDE SEQUENCE [LARGE SCALE GENOMIC DNA]</scope>
    <source>
        <strain evidence="8 9">DSM 22368</strain>
    </source>
</reference>
<dbReference type="PANTHER" id="PTHR44757:SF2">
    <property type="entry name" value="BIOFILM ARCHITECTURE MAINTENANCE PROTEIN MBAA"/>
    <property type="match status" value="1"/>
</dbReference>
<dbReference type="SUPFAM" id="SSF55785">
    <property type="entry name" value="PYP-like sensor domain (PAS domain)"/>
    <property type="match status" value="1"/>
</dbReference>
<keyword evidence="3" id="KW-0973">c-di-GMP</keyword>
<dbReference type="AlphaFoldDB" id="A0A7X0JVB3"/>
<dbReference type="InterPro" id="IPR052155">
    <property type="entry name" value="Biofilm_reg_signaling"/>
</dbReference>
<dbReference type="NCBIfam" id="TIGR00254">
    <property type="entry name" value="GGDEF"/>
    <property type="match status" value="1"/>
</dbReference>
<keyword evidence="9" id="KW-1185">Reference proteome</keyword>
<dbReference type="Gene3D" id="3.20.20.450">
    <property type="entry name" value="EAL domain"/>
    <property type="match status" value="1"/>
</dbReference>
<dbReference type="PROSITE" id="PS50883">
    <property type="entry name" value="EAL"/>
    <property type="match status" value="1"/>
</dbReference>
<sequence length="759" mass="85914">MSKQLAAVDLMRRFYQLVVSKPHRELVLWLLKSWSELPSVARVVLLTCESGQHWVRGTAINDSVTVLNTDLLHFRKISPELVQQCHSSASARLCKADDPVVQDKILRDECQSIACIPIGEESDPIGLIYLELSLSKKEAKKLLGDCQQLEVFCGLVLQHLTITWRHHQQLEKAKVAEQALWASEVYLRSILDHSPVFISVVDLDGNVILSSDHHLNDELSEAANTRYNGHHVYSLFPDTIAQALWQGRPESEDEVNADWEFSFESSEGKSQYYWINRFPLLDQQGKLFASCAICTDITERKESEIAMQEQQKRLNHLAFHDELTGLPNRTLFHERLLHSLARARRNHSQVAIMLLDVDRFKYVNDSFGHDAGDALLKIIAERLVSCVRQVDTVARLGGDEFVLVIEDIHSHEDVTLVTEKILAIGATPCELRGYDITSTLSIGVSVYPEDGDDSETLLKHADVAMYRAKAEGKNTYRLFNHSMNDKAVESLLIENDLRKAIKYDKLRLVYQPKIDLHDGRIIGVEALVRWDLDNGEVMSPGEFIPMAEETGLIVPLGKWVLDEACRQQRLWLDRGFKVGSVAVNLSPRQFLQIEFPDFIQSVLDKHQLEPSCLELEITESSAMENAQQSVQMLKRLHSMGVALAMDDFGTGYSSLAYLKRFPIDTLKIDRSFIRDIYHDSNDAAIAKSIIDLGHNMGLKVVAEGIESSDQKQWLKKQGCDYAQGFFFSKPISANEVEESFCHIRRKLELVASNDIGHGI</sequence>
<dbReference type="InterPro" id="IPR035965">
    <property type="entry name" value="PAS-like_dom_sf"/>
</dbReference>
<comment type="caution">
    <text evidence="8">The sequence shown here is derived from an EMBL/GenBank/DDBJ whole genome shotgun (WGS) entry which is preliminary data.</text>
</comment>
<dbReference type="InterPro" id="IPR013656">
    <property type="entry name" value="PAS_4"/>
</dbReference>
<gene>
    <name evidence="8" type="ORF">HNR48_003224</name>
</gene>
<dbReference type="GO" id="GO:0071111">
    <property type="term" value="F:cyclic-guanylate-specific phosphodiesterase activity"/>
    <property type="evidence" value="ECO:0007669"/>
    <property type="project" value="UniProtKB-EC"/>
</dbReference>
<dbReference type="NCBIfam" id="TIGR00229">
    <property type="entry name" value="sensory_box"/>
    <property type="match status" value="1"/>
</dbReference>
<dbReference type="PANTHER" id="PTHR44757">
    <property type="entry name" value="DIGUANYLATE CYCLASE DGCP"/>
    <property type="match status" value="1"/>
</dbReference>
<dbReference type="SMART" id="SM00052">
    <property type="entry name" value="EAL"/>
    <property type="match status" value="1"/>
</dbReference>
<dbReference type="InterPro" id="IPR029787">
    <property type="entry name" value="Nucleotide_cyclase"/>
</dbReference>
<evidence type="ECO:0000313" key="9">
    <source>
        <dbReference type="Proteomes" id="UP000528457"/>
    </source>
</evidence>
<dbReference type="Gene3D" id="3.30.70.270">
    <property type="match status" value="1"/>
</dbReference>
<feature type="domain" description="GGDEF" evidence="7">
    <location>
        <begin position="348"/>
        <end position="481"/>
    </location>
</feature>
<dbReference type="InterPro" id="IPR000160">
    <property type="entry name" value="GGDEF_dom"/>
</dbReference>
<dbReference type="EMBL" id="JACHHT010000002">
    <property type="protein sequence ID" value="MBB6522939.1"/>
    <property type="molecule type" value="Genomic_DNA"/>
</dbReference>
<evidence type="ECO:0000256" key="1">
    <source>
        <dbReference type="ARBA" id="ARBA00001946"/>
    </source>
</evidence>
<dbReference type="Gene3D" id="3.30.450.20">
    <property type="entry name" value="PAS domain"/>
    <property type="match status" value="1"/>
</dbReference>
<dbReference type="SUPFAM" id="SSF55073">
    <property type="entry name" value="Nucleotide cyclase"/>
    <property type="match status" value="1"/>
</dbReference>
<comment type="catalytic activity">
    <reaction evidence="4">
        <text>3',3'-c-di-GMP + H2O = 5'-phosphoguanylyl(3'-&gt;5')guanosine + H(+)</text>
        <dbReference type="Rhea" id="RHEA:24902"/>
        <dbReference type="ChEBI" id="CHEBI:15377"/>
        <dbReference type="ChEBI" id="CHEBI:15378"/>
        <dbReference type="ChEBI" id="CHEBI:58754"/>
        <dbReference type="ChEBI" id="CHEBI:58805"/>
        <dbReference type="EC" id="3.1.4.52"/>
    </reaction>
    <physiologicalReaction direction="left-to-right" evidence="4">
        <dbReference type="Rhea" id="RHEA:24903"/>
    </physiologicalReaction>
</comment>
<dbReference type="PROSITE" id="PS50113">
    <property type="entry name" value="PAC"/>
    <property type="match status" value="1"/>
</dbReference>
<dbReference type="GO" id="GO:0071732">
    <property type="term" value="P:cellular response to nitric oxide"/>
    <property type="evidence" value="ECO:0007669"/>
    <property type="project" value="UniProtKB-ARBA"/>
</dbReference>
<dbReference type="FunFam" id="3.20.20.450:FF:000001">
    <property type="entry name" value="Cyclic di-GMP phosphodiesterase yahA"/>
    <property type="match status" value="1"/>
</dbReference>
<dbReference type="Pfam" id="PF00990">
    <property type="entry name" value="GGDEF"/>
    <property type="match status" value="1"/>
</dbReference>
<feature type="domain" description="EAL" evidence="6">
    <location>
        <begin position="490"/>
        <end position="744"/>
    </location>
</feature>
<evidence type="ECO:0000259" key="7">
    <source>
        <dbReference type="PROSITE" id="PS50887"/>
    </source>
</evidence>
<dbReference type="Proteomes" id="UP000528457">
    <property type="component" value="Unassembled WGS sequence"/>
</dbReference>
<dbReference type="InterPro" id="IPR043128">
    <property type="entry name" value="Rev_trsase/Diguanyl_cyclase"/>
</dbReference>
<evidence type="ECO:0000313" key="8">
    <source>
        <dbReference type="EMBL" id="MBB6522939.1"/>
    </source>
</evidence>
<dbReference type="PROSITE" id="PS50887">
    <property type="entry name" value="GGDEF"/>
    <property type="match status" value="1"/>
</dbReference>
<evidence type="ECO:0000259" key="5">
    <source>
        <dbReference type="PROSITE" id="PS50113"/>
    </source>
</evidence>
<dbReference type="InterPro" id="IPR001633">
    <property type="entry name" value="EAL_dom"/>
</dbReference>
<evidence type="ECO:0000256" key="3">
    <source>
        <dbReference type="ARBA" id="ARBA00022636"/>
    </source>
</evidence>
<dbReference type="SMART" id="SM00267">
    <property type="entry name" value="GGDEF"/>
    <property type="match status" value="1"/>
</dbReference>
<dbReference type="CDD" id="cd01949">
    <property type="entry name" value="GGDEF"/>
    <property type="match status" value="1"/>
</dbReference>
<feature type="domain" description="PAC" evidence="5">
    <location>
        <begin position="257"/>
        <end position="309"/>
    </location>
</feature>
<accession>A0A7X0JVB3</accession>
<proteinExistence type="predicted"/>
<evidence type="ECO:0000256" key="2">
    <source>
        <dbReference type="ARBA" id="ARBA00012282"/>
    </source>
</evidence>